<evidence type="ECO:0000313" key="12">
    <source>
        <dbReference type="EMBL" id="KPK70027.1"/>
    </source>
</evidence>
<dbReference type="Pfam" id="PF00005">
    <property type="entry name" value="ABC_tran"/>
    <property type="match status" value="1"/>
</dbReference>
<dbReference type="InterPro" id="IPR027417">
    <property type="entry name" value="P-loop_NTPase"/>
</dbReference>
<evidence type="ECO:0000313" key="13">
    <source>
        <dbReference type="Proteomes" id="UP000051717"/>
    </source>
</evidence>
<evidence type="ECO:0000256" key="4">
    <source>
        <dbReference type="ARBA" id="ARBA00022692"/>
    </source>
</evidence>
<comment type="subcellular location">
    <subcellularLocation>
        <location evidence="1">Cell membrane</location>
        <topology evidence="1">Multi-pass membrane protein</topology>
    </subcellularLocation>
</comment>
<dbReference type="CDD" id="cd07346">
    <property type="entry name" value="ABC_6TM_exporters"/>
    <property type="match status" value="1"/>
</dbReference>
<feature type="transmembrane region" description="Helical" evidence="9">
    <location>
        <begin position="21"/>
        <end position="46"/>
    </location>
</feature>
<dbReference type="SMART" id="SM00382">
    <property type="entry name" value="AAA"/>
    <property type="match status" value="1"/>
</dbReference>
<dbReference type="EMBL" id="LJUI01000024">
    <property type="protein sequence ID" value="KPK70027.1"/>
    <property type="molecule type" value="Genomic_DNA"/>
</dbReference>
<dbReference type="InterPro" id="IPR003439">
    <property type="entry name" value="ABC_transporter-like_ATP-bd"/>
</dbReference>
<dbReference type="Proteomes" id="UP000051717">
    <property type="component" value="Unassembled WGS sequence"/>
</dbReference>
<dbReference type="InterPro" id="IPR036640">
    <property type="entry name" value="ABC1_TM_sf"/>
</dbReference>
<evidence type="ECO:0000256" key="2">
    <source>
        <dbReference type="ARBA" id="ARBA00022448"/>
    </source>
</evidence>
<keyword evidence="7 9" id="KW-1133">Transmembrane helix</keyword>
<dbReference type="InterPro" id="IPR039421">
    <property type="entry name" value="Type_1_exporter"/>
</dbReference>
<feature type="transmembrane region" description="Helical" evidence="9">
    <location>
        <begin position="66"/>
        <end position="86"/>
    </location>
</feature>
<feature type="transmembrane region" description="Helical" evidence="9">
    <location>
        <begin position="154"/>
        <end position="184"/>
    </location>
</feature>
<dbReference type="Gene3D" id="1.20.1560.10">
    <property type="entry name" value="ABC transporter type 1, transmembrane domain"/>
    <property type="match status" value="1"/>
</dbReference>
<keyword evidence="4 9" id="KW-0812">Transmembrane</keyword>
<dbReference type="PROSITE" id="PS00211">
    <property type="entry name" value="ABC_TRANSPORTER_1"/>
    <property type="match status" value="1"/>
</dbReference>
<evidence type="ECO:0008006" key="14">
    <source>
        <dbReference type="Google" id="ProtNLM"/>
    </source>
</evidence>
<evidence type="ECO:0000259" key="10">
    <source>
        <dbReference type="PROSITE" id="PS50893"/>
    </source>
</evidence>
<evidence type="ECO:0000256" key="9">
    <source>
        <dbReference type="SAM" id="Phobius"/>
    </source>
</evidence>
<evidence type="ECO:0000256" key="8">
    <source>
        <dbReference type="ARBA" id="ARBA00023136"/>
    </source>
</evidence>
<dbReference type="InterPro" id="IPR017871">
    <property type="entry name" value="ABC_transporter-like_CS"/>
</dbReference>
<dbReference type="SUPFAM" id="SSF90123">
    <property type="entry name" value="ABC transporter transmembrane region"/>
    <property type="match status" value="1"/>
</dbReference>
<dbReference type="PROSITE" id="PS50929">
    <property type="entry name" value="ABC_TM1F"/>
    <property type="match status" value="1"/>
</dbReference>
<evidence type="ECO:0000256" key="3">
    <source>
        <dbReference type="ARBA" id="ARBA00022475"/>
    </source>
</evidence>
<keyword evidence="8 9" id="KW-0472">Membrane</keyword>
<dbReference type="PANTHER" id="PTHR43394">
    <property type="entry name" value="ATP-DEPENDENT PERMEASE MDL1, MITOCHONDRIAL"/>
    <property type="match status" value="1"/>
</dbReference>
<accession>A0A0S8GD11</accession>
<feature type="domain" description="ABC transporter" evidence="10">
    <location>
        <begin position="344"/>
        <end position="577"/>
    </location>
</feature>
<dbReference type="Pfam" id="PF00664">
    <property type="entry name" value="ABC_membrane"/>
    <property type="match status" value="1"/>
</dbReference>
<keyword evidence="6" id="KW-0067">ATP-binding</keyword>
<evidence type="ECO:0000259" key="11">
    <source>
        <dbReference type="PROSITE" id="PS50929"/>
    </source>
</evidence>
<dbReference type="AlphaFoldDB" id="A0A0S8GD11"/>
<evidence type="ECO:0000256" key="5">
    <source>
        <dbReference type="ARBA" id="ARBA00022741"/>
    </source>
</evidence>
<dbReference type="PROSITE" id="PS50893">
    <property type="entry name" value="ABC_TRANSPORTER_2"/>
    <property type="match status" value="1"/>
</dbReference>
<reference evidence="12 13" key="1">
    <citation type="journal article" date="2015" name="Microbiome">
        <title>Genomic resolution of linkages in carbon, nitrogen, and sulfur cycling among widespread estuary sediment bacteria.</title>
        <authorList>
            <person name="Baker B.J."/>
            <person name="Lazar C.S."/>
            <person name="Teske A.P."/>
            <person name="Dick G.J."/>
        </authorList>
    </citation>
    <scope>NUCLEOTIDE SEQUENCE [LARGE SCALE GENOMIC DNA]</scope>
    <source>
        <strain evidence="12">SM23_40</strain>
    </source>
</reference>
<dbReference type="GO" id="GO:0005524">
    <property type="term" value="F:ATP binding"/>
    <property type="evidence" value="ECO:0007669"/>
    <property type="project" value="UniProtKB-KW"/>
</dbReference>
<keyword evidence="2" id="KW-0813">Transport</keyword>
<protein>
    <recommendedName>
        <fullName evidence="14">ABC transporter ATP-binding protein</fullName>
    </recommendedName>
</protein>
<dbReference type="PANTHER" id="PTHR43394:SF1">
    <property type="entry name" value="ATP-BINDING CASSETTE SUB-FAMILY B MEMBER 10, MITOCHONDRIAL"/>
    <property type="match status" value="1"/>
</dbReference>
<proteinExistence type="predicted"/>
<comment type="caution">
    <text evidence="12">The sequence shown here is derived from an EMBL/GenBank/DDBJ whole genome shotgun (WGS) entry which is preliminary data.</text>
</comment>
<dbReference type="GO" id="GO:0015421">
    <property type="term" value="F:ABC-type oligopeptide transporter activity"/>
    <property type="evidence" value="ECO:0007669"/>
    <property type="project" value="TreeGrafter"/>
</dbReference>
<dbReference type="Gene3D" id="3.40.50.300">
    <property type="entry name" value="P-loop containing nucleotide triphosphate hydrolases"/>
    <property type="match status" value="1"/>
</dbReference>
<dbReference type="SUPFAM" id="SSF52540">
    <property type="entry name" value="P-loop containing nucleoside triphosphate hydrolases"/>
    <property type="match status" value="1"/>
</dbReference>
<dbReference type="InterPro" id="IPR011527">
    <property type="entry name" value="ABC1_TM_dom"/>
</dbReference>
<evidence type="ECO:0000256" key="1">
    <source>
        <dbReference type="ARBA" id="ARBA00004651"/>
    </source>
</evidence>
<dbReference type="GO" id="GO:0016887">
    <property type="term" value="F:ATP hydrolysis activity"/>
    <property type="evidence" value="ECO:0007669"/>
    <property type="project" value="InterPro"/>
</dbReference>
<dbReference type="FunFam" id="3.40.50.300:FF:000299">
    <property type="entry name" value="ABC transporter ATP-binding protein/permease"/>
    <property type="match status" value="1"/>
</dbReference>
<keyword evidence="5" id="KW-0547">Nucleotide-binding</keyword>
<keyword evidence="3" id="KW-1003">Cell membrane</keyword>
<feature type="domain" description="ABC transmembrane type-1" evidence="11">
    <location>
        <begin position="22"/>
        <end position="308"/>
    </location>
</feature>
<organism evidence="12 13">
    <name type="scientific">candidate division TA06 bacterium SM23_40</name>
    <dbReference type="NCBI Taxonomy" id="1703774"/>
    <lineage>
        <taxon>Bacteria</taxon>
        <taxon>Bacteria division TA06</taxon>
    </lineage>
</organism>
<sequence length="589" mass="66362">MVLSKRIGWIWSYWRPHRRVLVALFIFTLVSSAVAIAFPLVFRTIIDEVTAALGSDDPASFNLGRIMIILAVIGVGRFIAGFYPAFRGWTNLKLEVAIREDIFGEVLKKDYRFLNHFRTGDIITRLTDDIADYPKIAWFCCSGIFRAVESGSKLIFCIGAMFILDWRLALLSTAPIPAMLYFFYLLRTRLSDAWDEQQRSTSETNSLLEAAFSGIRIVKAFCAEAGQARRLDQLLQHRIGVQLRTAKLMVAVHSFDTVASRMGQVIVLAVGGYMVLRGELTIGALYAFYVYLDMLIFPMMDVPNLFATSRVAFVCMDREDELRDYPVQVIHREEGPELEKIEEIAFQRVTFSYDDGRPALSEVDLRIPFGKRIALVGPVASGKSTLLKVTAGLLVPQKGEVLVNGRPLASWDWRTYRERIGYVPQESLLFSESIGENVSFGRSVADDWLRECLSISQMDDDLEELPGGIDTVLGQKGTLISGGQKQRIAIARAIAHHPEVLLLDDCTASLDARNEDRFWNRLFSVLPDTTCLLISHRLSTITRADTIFVFDDGRLVDTGTHDELAGRCDTYRDFLVTEERRSDLEFAAT</sequence>
<dbReference type="InterPro" id="IPR003593">
    <property type="entry name" value="AAA+_ATPase"/>
</dbReference>
<gene>
    <name evidence="12" type="ORF">AMJ82_04260</name>
</gene>
<evidence type="ECO:0000256" key="6">
    <source>
        <dbReference type="ARBA" id="ARBA00022840"/>
    </source>
</evidence>
<evidence type="ECO:0000256" key="7">
    <source>
        <dbReference type="ARBA" id="ARBA00022989"/>
    </source>
</evidence>
<name>A0A0S8GD11_UNCT6</name>
<dbReference type="GO" id="GO:0005886">
    <property type="term" value="C:plasma membrane"/>
    <property type="evidence" value="ECO:0007669"/>
    <property type="project" value="UniProtKB-SubCell"/>
</dbReference>